<keyword evidence="2" id="KW-0732">Signal</keyword>
<evidence type="ECO:0000256" key="1">
    <source>
        <dbReference type="SAM" id="MobiDB-lite"/>
    </source>
</evidence>
<evidence type="ECO:0008006" key="5">
    <source>
        <dbReference type="Google" id="ProtNLM"/>
    </source>
</evidence>
<reference evidence="3 4" key="1">
    <citation type="submission" date="2019-12" db="EMBL/GenBank/DDBJ databases">
        <title>Genomic-based taxomic classification of the family Erythrobacteraceae.</title>
        <authorList>
            <person name="Xu L."/>
        </authorList>
    </citation>
    <scope>NUCLEOTIDE SEQUENCE [LARGE SCALE GENOMIC DNA]</scope>
    <source>
        <strain evidence="3 4">KCTC 42006</strain>
    </source>
</reference>
<feature type="signal peptide" evidence="2">
    <location>
        <begin position="1"/>
        <end position="18"/>
    </location>
</feature>
<gene>
    <name evidence="3" type="ORF">GRI35_11160</name>
</gene>
<keyword evidence="4" id="KW-1185">Reference proteome</keyword>
<dbReference type="AlphaFoldDB" id="A0A844ZA53"/>
<evidence type="ECO:0000313" key="4">
    <source>
        <dbReference type="Proteomes" id="UP000460290"/>
    </source>
</evidence>
<proteinExistence type="predicted"/>
<protein>
    <recommendedName>
        <fullName evidence="5">Porin</fullName>
    </recommendedName>
</protein>
<comment type="caution">
    <text evidence="3">The sequence shown here is derived from an EMBL/GenBank/DDBJ whole genome shotgun (WGS) entry which is preliminary data.</text>
</comment>
<sequence>MKHIGLLALAIVSVPSAAQDSTPAEERADDGRGAASGDNARGREEIDGNFTKPMCDMAAKAIEDVNGFVGTCLGLKKPSQYSSADVAAKFSVVKSGENIEVTPSYTWRWSGLRAKYAKVSVGGFATSDDDGNSTFYDFDDIQNGSGFTVGFEAGLFAPRGEDSNGKIIREELMIKAYAKARRACITEKSMEFKDGKLIGSVDTASAVKACQGAGVWEWVQAVPSRQQEYWKETAGKLYDVDNKNPQFFGGIVYRQAYRTDKYLTPSIITGLAPSTTLSELTKMQIEKEVEPFSIKAYFGVTVAQIDDLDSFDRRFGADEKRRSARANFLGDIGLGAVFSLAYKNDFEFLKADRSQTVCVVEGLVSRCDSFNLNTAYKVKEWTPGLAINVLFPGVTYVPKFGVSARLSYETKRNRFGLQVPISFALDSNDGLTGGVRYFYRSAGTDVSGAPVASENGVGFFIGTKFGLTGH</sequence>
<evidence type="ECO:0000313" key="3">
    <source>
        <dbReference type="EMBL" id="MXO83923.1"/>
    </source>
</evidence>
<dbReference type="RefSeq" id="WP_160614224.1">
    <property type="nucleotide sequence ID" value="NZ_JAUFQM010000001.1"/>
</dbReference>
<feature type="chain" id="PRO_5032984603" description="Porin" evidence="2">
    <location>
        <begin position="19"/>
        <end position="470"/>
    </location>
</feature>
<feature type="region of interest" description="Disordered" evidence="1">
    <location>
        <begin position="18"/>
        <end position="47"/>
    </location>
</feature>
<organism evidence="3 4">
    <name type="scientific">Pontixanthobacter aestiaquae</name>
    <dbReference type="NCBI Taxonomy" id="1509367"/>
    <lineage>
        <taxon>Bacteria</taxon>
        <taxon>Pseudomonadati</taxon>
        <taxon>Pseudomonadota</taxon>
        <taxon>Alphaproteobacteria</taxon>
        <taxon>Sphingomonadales</taxon>
        <taxon>Erythrobacteraceae</taxon>
        <taxon>Pontixanthobacter</taxon>
    </lineage>
</organism>
<name>A0A844ZA53_9SPHN</name>
<evidence type="ECO:0000256" key="2">
    <source>
        <dbReference type="SAM" id="SignalP"/>
    </source>
</evidence>
<dbReference type="Proteomes" id="UP000460290">
    <property type="component" value="Unassembled WGS sequence"/>
</dbReference>
<dbReference type="EMBL" id="WTYZ01000001">
    <property type="protein sequence ID" value="MXO83923.1"/>
    <property type="molecule type" value="Genomic_DNA"/>
</dbReference>
<accession>A0A844ZA53</accession>